<evidence type="ECO:0000256" key="8">
    <source>
        <dbReference type="ARBA" id="ARBA00023144"/>
    </source>
</evidence>
<organism evidence="13 14">
    <name type="scientific">Desulfofundulus thermosubterraneus DSM 16057</name>
    <dbReference type="NCBI Taxonomy" id="1121432"/>
    <lineage>
        <taxon>Bacteria</taxon>
        <taxon>Bacillati</taxon>
        <taxon>Bacillota</taxon>
        <taxon>Clostridia</taxon>
        <taxon>Eubacteriales</taxon>
        <taxon>Peptococcaceae</taxon>
        <taxon>Desulfofundulus</taxon>
    </lineage>
</organism>
<dbReference type="Gene3D" id="3.40.50.720">
    <property type="entry name" value="NAD(P)-binding Rossmann-like Domain"/>
    <property type="match status" value="1"/>
</dbReference>
<comment type="subunit">
    <text evidence="11">Homodimer.</text>
</comment>
<proteinExistence type="inferred from homology"/>
<reference evidence="14" key="1">
    <citation type="submission" date="2016-11" db="EMBL/GenBank/DDBJ databases">
        <authorList>
            <person name="Varghese N."/>
            <person name="Submissions S."/>
        </authorList>
    </citation>
    <scope>NUCLEOTIDE SEQUENCE [LARGE SCALE GENOMIC DNA]</scope>
    <source>
        <strain evidence="14">DSM 16057</strain>
    </source>
</reference>
<comment type="catalytic activity">
    <reaction evidence="1 11">
        <text>UDP-alpha-D-glucose = UDP-alpha-D-galactose</text>
        <dbReference type="Rhea" id="RHEA:22168"/>
        <dbReference type="ChEBI" id="CHEBI:58885"/>
        <dbReference type="ChEBI" id="CHEBI:66914"/>
        <dbReference type="EC" id="5.1.3.2"/>
    </reaction>
</comment>
<dbReference type="UniPathway" id="UPA00214"/>
<dbReference type="EC" id="5.1.3.2" evidence="5 11"/>
<evidence type="ECO:0000256" key="6">
    <source>
        <dbReference type="ARBA" id="ARBA00018569"/>
    </source>
</evidence>
<comment type="pathway">
    <text evidence="3 11">Carbohydrate metabolism; galactose metabolism.</text>
</comment>
<keyword evidence="9 11" id="KW-0413">Isomerase</keyword>
<evidence type="ECO:0000256" key="1">
    <source>
        <dbReference type="ARBA" id="ARBA00000083"/>
    </source>
</evidence>
<evidence type="ECO:0000313" key="13">
    <source>
        <dbReference type="EMBL" id="SHJ68384.1"/>
    </source>
</evidence>
<keyword evidence="14" id="KW-1185">Reference proteome</keyword>
<keyword evidence="8" id="KW-0299">Galactose metabolism</keyword>
<evidence type="ECO:0000259" key="12">
    <source>
        <dbReference type="Pfam" id="PF01370"/>
    </source>
</evidence>
<dbReference type="PANTHER" id="PTHR43725:SF53">
    <property type="entry name" value="UDP-ARABINOSE 4-EPIMERASE 1"/>
    <property type="match status" value="1"/>
</dbReference>
<name>A0A1M6LB53_9FIRM</name>
<dbReference type="InterPro" id="IPR001509">
    <property type="entry name" value="Epimerase_deHydtase"/>
</dbReference>
<evidence type="ECO:0000256" key="7">
    <source>
        <dbReference type="ARBA" id="ARBA00023027"/>
    </source>
</evidence>
<dbReference type="InterPro" id="IPR005886">
    <property type="entry name" value="UDP_G4E"/>
</dbReference>
<dbReference type="GO" id="GO:0003978">
    <property type="term" value="F:UDP-glucose 4-epimerase activity"/>
    <property type="evidence" value="ECO:0007669"/>
    <property type="project" value="UniProtKB-UniRule"/>
</dbReference>
<evidence type="ECO:0000256" key="10">
    <source>
        <dbReference type="ARBA" id="ARBA00023277"/>
    </source>
</evidence>
<dbReference type="AlphaFoldDB" id="A0A1M6LB53"/>
<dbReference type="RefSeq" id="WP_072870970.1">
    <property type="nucleotide sequence ID" value="NZ_FQZM01000049.1"/>
</dbReference>
<dbReference type="EMBL" id="FQZM01000049">
    <property type="protein sequence ID" value="SHJ68384.1"/>
    <property type="molecule type" value="Genomic_DNA"/>
</dbReference>
<comment type="cofactor">
    <cofactor evidence="2 11">
        <name>NAD(+)</name>
        <dbReference type="ChEBI" id="CHEBI:57540"/>
    </cofactor>
</comment>
<evidence type="ECO:0000256" key="4">
    <source>
        <dbReference type="ARBA" id="ARBA00007637"/>
    </source>
</evidence>
<dbReference type="Pfam" id="PF01370">
    <property type="entry name" value="Epimerase"/>
    <property type="match status" value="1"/>
</dbReference>
<accession>A0A1M6LB53</accession>
<dbReference type="InterPro" id="IPR036291">
    <property type="entry name" value="NAD(P)-bd_dom_sf"/>
</dbReference>
<evidence type="ECO:0000256" key="9">
    <source>
        <dbReference type="ARBA" id="ARBA00023235"/>
    </source>
</evidence>
<protein>
    <recommendedName>
        <fullName evidence="6 11">UDP-glucose 4-epimerase</fullName>
        <ecNumber evidence="5 11">5.1.3.2</ecNumber>
    </recommendedName>
</protein>
<sequence>MHVLVTGGAGYIGSHTVKELLQAGYKVTVLDNLSRGHRAVARVLPGAEFVWGDIADRELVGGLLRTRNIRAVLHFAALSLVSESVAEPSLYYHNNVVKGLSLLEAVREAGVPYFIFSSTAAVYGEPVQVPIEEGHSLVPTNPYGATKLSFEEALRWYGVAYGLKYIILRYFNAAGADPEGELGEDHQPETHLIPLVLQAALGLRPKVTIFGTDYPTPDGTCMRDYIHVTDLAAAHVLALRALEGELLSGAYNLGNEQGYSVREVVEVARRVTGRNFPVEEGARRPGDPAVLVASSRRIREELGWRPRYGDLETIVRTAWEWHRRHPEGYGDGTKTGFHD</sequence>
<gene>
    <name evidence="13" type="ORF">SAMN02745219_03099</name>
</gene>
<comment type="similarity">
    <text evidence="4 11">Belongs to the NAD(P)-dependent epimerase/dehydratase family.</text>
</comment>
<evidence type="ECO:0000256" key="3">
    <source>
        <dbReference type="ARBA" id="ARBA00004947"/>
    </source>
</evidence>
<evidence type="ECO:0000313" key="14">
    <source>
        <dbReference type="Proteomes" id="UP000184529"/>
    </source>
</evidence>
<dbReference type="NCBIfam" id="TIGR01179">
    <property type="entry name" value="galE"/>
    <property type="match status" value="1"/>
</dbReference>
<feature type="domain" description="NAD-dependent epimerase/dehydratase" evidence="12">
    <location>
        <begin position="3"/>
        <end position="254"/>
    </location>
</feature>
<dbReference type="PANTHER" id="PTHR43725">
    <property type="entry name" value="UDP-GLUCOSE 4-EPIMERASE"/>
    <property type="match status" value="1"/>
</dbReference>
<dbReference type="STRING" id="1121432.SAMN02745219_03099"/>
<evidence type="ECO:0000256" key="2">
    <source>
        <dbReference type="ARBA" id="ARBA00001911"/>
    </source>
</evidence>
<dbReference type="OrthoDB" id="244102at2"/>
<dbReference type="Gene3D" id="3.90.25.10">
    <property type="entry name" value="UDP-galactose 4-epimerase, domain 1"/>
    <property type="match status" value="1"/>
</dbReference>
<keyword evidence="7 11" id="KW-0520">NAD</keyword>
<evidence type="ECO:0000256" key="11">
    <source>
        <dbReference type="RuleBase" id="RU366046"/>
    </source>
</evidence>
<dbReference type="GO" id="GO:0033499">
    <property type="term" value="P:galactose catabolic process via UDP-galactose, Leloir pathway"/>
    <property type="evidence" value="ECO:0007669"/>
    <property type="project" value="TreeGrafter"/>
</dbReference>
<evidence type="ECO:0000256" key="5">
    <source>
        <dbReference type="ARBA" id="ARBA00013189"/>
    </source>
</evidence>
<dbReference type="Proteomes" id="UP000184529">
    <property type="component" value="Unassembled WGS sequence"/>
</dbReference>
<dbReference type="SUPFAM" id="SSF51735">
    <property type="entry name" value="NAD(P)-binding Rossmann-fold domains"/>
    <property type="match status" value="1"/>
</dbReference>
<dbReference type="CDD" id="cd05247">
    <property type="entry name" value="UDP_G4E_1_SDR_e"/>
    <property type="match status" value="1"/>
</dbReference>
<keyword evidence="10 11" id="KW-0119">Carbohydrate metabolism</keyword>